<evidence type="ECO:0000256" key="1">
    <source>
        <dbReference type="SAM" id="Phobius"/>
    </source>
</evidence>
<evidence type="ECO:0000313" key="2">
    <source>
        <dbReference type="EMBL" id="BCO27510.1"/>
    </source>
</evidence>
<keyword evidence="3" id="KW-1185">Reference proteome</keyword>
<feature type="transmembrane region" description="Helical" evidence="1">
    <location>
        <begin position="66"/>
        <end position="88"/>
    </location>
</feature>
<dbReference type="Proteomes" id="UP000824366">
    <property type="component" value="Chromosome"/>
</dbReference>
<name>A0ABN6D671_9BURK</name>
<organism evidence="2 3">
    <name type="scientific">Rhodoferax lithotrophicus</name>
    <dbReference type="NCBI Taxonomy" id="2798804"/>
    <lineage>
        <taxon>Bacteria</taxon>
        <taxon>Pseudomonadati</taxon>
        <taxon>Pseudomonadota</taxon>
        <taxon>Betaproteobacteria</taxon>
        <taxon>Burkholderiales</taxon>
        <taxon>Comamonadaceae</taxon>
        <taxon>Rhodoferax</taxon>
    </lineage>
</organism>
<proteinExistence type="predicted"/>
<feature type="transmembrane region" description="Helical" evidence="1">
    <location>
        <begin position="174"/>
        <end position="193"/>
    </location>
</feature>
<keyword evidence="1" id="KW-0812">Transmembrane</keyword>
<keyword evidence="1" id="KW-0472">Membrane</keyword>
<accession>A0ABN6D671</accession>
<keyword evidence="1" id="KW-1133">Transmembrane helix</keyword>
<evidence type="ECO:0008006" key="4">
    <source>
        <dbReference type="Google" id="ProtNLM"/>
    </source>
</evidence>
<evidence type="ECO:0000313" key="3">
    <source>
        <dbReference type="Proteomes" id="UP000824366"/>
    </source>
</evidence>
<feature type="transmembrane region" description="Helical" evidence="1">
    <location>
        <begin position="141"/>
        <end position="162"/>
    </location>
</feature>
<protein>
    <recommendedName>
        <fullName evidence="4">PAP2 superfamily protein</fullName>
    </recommendedName>
</protein>
<feature type="transmembrane region" description="Helical" evidence="1">
    <location>
        <begin position="100"/>
        <end position="121"/>
    </location>
</feature>
<reference evidence="2 3" key="1">
    <citation type="journal article" date="2021" name="Microbiol. Spectr.">
        <title>A Single Bacterium Capable of Oxidation and Reduction of Iron at Circumneutral pH.</title>
        <authorList>
            <person name="Kato S."/>
            <person name="Ohkuma M."/>
        </authorList>
    </citation>
    <scope>NUCLEOTIDE SEQUENCE [LARGE SCALE GENOMIC DNA]</scope>
    <source>
        <strain evidence="2 3">MIZ03</strain>
    </source>
</reference>
<dbReference type="EMBL" id="AP024238">
    <property type="protein sequence ID" value="BCO27510.1"/>
    <property type="molecule type" value="Genomic_DNA"/>
</dbReference>
<sequence>MDTPSHHASNGYLSLSNPERWRAYLRFLGIFLAVFLPVYVGSGHLLTQLPDRSVHLHFEWEKSIPLIPWMIWPYLSLFSLYALPLLHMSEHDMKQLSRQSVVAILVAGIFFISIPTKIGFSPEIVTGLHEPIFRLIASVDTPFNLVPSLHVAGATLIVLGCVKRVGIGLARIYQIWLATLMISTVLVHQHHIIDVMAGFILALTIRRAIPISVPVTDDA</sequence>
<gene>
    <name evidence="2" type="ORF">MIZ03_2398</name>
</gene>
<feature type="transmembrane region" description="Helical" evidence="1">
    <location>
        <begin position="23"/>
        <end position="46"/>
    </location>
</feature>
<dbReference type="RefSeq" id="WP_223912585.1">
    <property type="nucleotide sequence ID" value="NZ_AP024238.1"/>
</dbReference>